<feature type="compositionally biased region" description="Basic and acidic residues" evidence="10">
    <location>
        <begin position="110"/>
        <end position="121"/>
    </location>
</feature>
<feature type="region of interest" description="Disordered" evidence="10">
    <location>
        <begin position="66"/>
        <end position="121"/>
    </location>
</feature>
<dbReference type="GO" id="GO:0098797">
    <property type="term" value="C:plasma membrane protein complex"/>
    <property type="evidence" value="ECO:0007669"/>
    <property type="project" value="TreeGrafter"/>
</dbReference>
<dbReference type="AlphaFoldDB" id="A0A2N5X0I2"/>
<feature type="compositionally biased region" description="Pro residues" evidence="10">
    <location>
        <begin position="98"/>
        <end position="107"/>
    </location>
</feature>
<dbReference type="Pfam" id="PF13103">
    <property type="entry name" value="TonB_2"/>
    <property type="match status" value="1"/>
</dbReference>
<evidence type="ECO:0000259" key="11">
    <source>
        <dbReference type="PROSITE" id="PS52015"/>
    </source>
</evidence>
<keyword evidence="3" id="KW-0813">Transport</keyword>
<reference evidence="12 13" key="1">
    <citation type="submission" date="2018-01" db="EMBL/GenBank/DDBJ databases">
        <title>The draft genome sequence of Halioglobus lutimaris HF004.</title>
        <authorList>
            <person name="Du Z.-J."/>
            <person name="Shi M.-J."/>
        </authorList>
    </citation>
    <scope>NUCLEOTIDE SEQUENCE [LARGE SCALE GENOMIC DNA]</scope>
    <source>
        <strain evidence="12 13">HF004</strain>
    </source>
</reference>
<dbReference type="GO" id="GO:0015031">
    <property type="term" value="P:protein transport"/>
    <property type="evidence" value="ECO:0007669"/>
    <property type="project" value="UniProtKB-KW"/>
</dbReference>
<dbReference type="GO" id="GO:0031992">
    <property type="term" value="F:energy transducer activity"/>
    <property type="evidence" value="ECO:0007669"/>
    <property type="project" value="TreeGrafter"/>
</dbReference>
<dbReference type="PANTHER" id="PTHR33446:SF2">
    <property type="entry name" value="PROTEIN TONB"/>
    <property type="match status" value="1"/>
</dbReference>
<evidence type="ECO:0000256" key="3">
    <source>
        <dbReference type="ARBA" id="ARBA00022448"/>
    </source>
</evidence>
<dbReference type="InterPro" id="IPR006260">
    <property type="entry name" value="TonB/TolA_C"/>
</dbReference>
<dbReference type="SUPFAM" id="SSF74653">
    <property type="entry name" value="TolA/TonB C-terminal domain"/>
    <property type="match status" value="1"/>
</dbReference>
<comment type="subcellular location">
    <subcellularLocation>
        <location evidence="1">Cell inner membrane</location>
        <topology evidence="1">Single-pass membrane protein</topology>
        <orientation evidence="1">Periplasmic side</orientation>
    </subcellularLocation>
</comment>
<feature type="domain" description="TonB C-terminal" evidence="11">
    <location>
        <begin position="157"/>
        <end position="254"/>
    </location>
</feature>
<evidence type="ECO:0000256" key="10">
    <source>
        <dbReference type="SAM" id="MobiDB-lite"/>
    </source>
</evidence>
<dbReference type="Proteomes" id="UP000235005">
    <property type="component" value="Unassembled WGS sequence"/>
</dbReference>
<sequence length="254" mass="27981">MSSDSVYGRPVTPRIVVRPALASLALHGLLLAALTLNWISAEPEVIKVKPVPKVINARLVDVSEFQKPKPAPKPKAAAKPKPKVAKPKPKPQPKPKPKPAPAKPKPAPKVKVEPKVEPKPEPRITEAELAAITRADMLRNLEAEEEVLEATATAEEMAASYAALIQQTVVNYWSRPPSARNGMEAILEVQLVPTGEVVSVKVLKGSGNMAFDRSAMIAVEKAGSFPELRNLPTREFERMFRRFNLRFKPEDLRY</sequence>
<feature type="compositionally biased region" description="Basic residues" evidence="10">
    <location>
        <begin position="70"/>
        <end position="97"/>
    </location>
</feature>
<evidence type="ECO:0000256" key="1">
    <source>
        <dbReference type="ARBA" id="ARBA00004383"/>
    </source>
</evidence>
<dbReference type="PANTHER" id="PTHR33446">
    <property type="entry name" value="PROTEIN TONB-RELATED"/>
    <property type="match status" value="1"/>
</dbReference>
<evidence type="ECO:0000256" key="5">
    <source>
        <dbReference type="ARBA" id="ARBA00022519"/>
    </source>
</evidence>
<dbReference type="GO" id="GO:0055085">
    <property type="term" value="P:transmembrane transport"/>
    <property type="evidence" value="ECO:0007669"/>
    <property type="project" value="InterPro"/>
</dbReference>
<dbReference type="OrthoDB" id="9779830at2"/>
<evidence type="ECO:0000313" key="13">
    <source>
        <dbReference type="Proteomes" id="UP000235005"/>
    </source>
</evidence>
<evidence type="ECO:0000256" key="8">
    <source>
        <dbReference type="ARBA" id="ARBA00022989"/>
    </source>
</evidence>
<evidence type="ECO:0000313" key="12">
    <source>
        <dbReference type="EMBL" id="PLW67992.1"/>
    </source>
</evidence>
<gene>
    <name evidence="12" type="ORF">C0039_14550</name>
</gene>
<accession>A0A2N5X0I2</accession>
<dbReference type="PROSITE" id="PS52015">
    <property type="entry name" value="TONB_CTD"/>
    <property type="match status" value="1"/>
</dbReference>
<keyword evidence="5" id="KW-0997">Cell inner membrane</keyword>
<keyword evidence="4" id="KW-1003">Cell membrane</keyword>
<comment type="caution">
    <text evidence="12">The sequence shown here is derived from an EMBL/GenBank/DDBJ whole genome shotgun (WGS) entry which is preliminary data.</text>
</comment>
<dbReference type="EMBL" id="PKUS01000021">
    <property type="protein sequence ID" value="PLW67992.1"/>
    <property type="molecule type" value="Genomic_DNA"/>
</dbReference>
<dbReference type="InterPro" id="IPR051045">
    <property type="entry name" value="TonB-dependent_transducer"/>
</dbReference>
<keyword evidence="8" id="KW-1133">Transmembrane helix</keyword>
<protein>
    <submittedName>
        <fullName evidence="12">Protein TolA</fullName>
    </submittedName>
</protein>
<organism evidence="12 13">
    <name type="scientific">Pseudohalioglobus lutimaris</name>
    <dbReference type="NCBI Taxonomy" id="1737061"/>
    <lineage>
        <taxon>Bacteria</taxon>
        <taxon>Pseudomonadati</taxon>
        <taxon>Pseudomonadota</taxon>
        <taxon>Gammaproteobacteria</taxon>
        <taxon>Cellvibrionales</taxon>
        <taxon>Halieaceae</taxon>
        <taxon>Pseudohalioglobus</taxon>
    </lineage>
</organism>
<keyword evidence="7" id="KW-0653">Protein transport</keyword>
<proteinExistence type="inferred from homology"/>
<dbReference type="NCBIfam" id="TIGR01352">
    <property type="entry name" value="tonB_Cterm"/>
    <property type="match status" value="1"/>
</dbReference>
<evidence type="ECO:0000256" key="6">
    <source>
        <dbReference type="ARBA" id="ARBA00022692"/>
    </source>
</evidence>
<keyword evidence="9" id="KW-0472">Membrane</keyword>
<keyword evidence="13" id="KW-1185">Reference proteome</keyword>
<evidence type="ECO:0000256" key="7">
    <source>
        <dbReference type="ARBA" id="ARBA00022927"/>
    </source>
</evidence>
<evidence type="ECO:0000256" key="9">
    <source>
        <dbReference type="ARBA" id="ARBA00023136"/>
    </source>
</evidence>
<name>A0A2N5X0I2_9GAMM</name>
<evidence type="ECO:0000256" key="2">
    <source>
        <dbReference type="ARBA" id="ARBA00006555"/>
    </source>
</evidence>
<keyword evidence="6" id="KW-0812">Transmembrane</keyword>
<evidence type="ECO:0000256" key="4">
    <source>
        <dbReference type="ARBA" id="ARBA00022475"/>
    </source>
</evidence>
<dbReference type="Gene3D" id="3.30.1150.10">
    <property type="match status" value="1"/>
</dbReference>
<comment type="similarity">
    <text evidence="2">Belongs to the TonB family.</text>
</comment>
<dbReference type="InterPro" id="IPR037682">
    <property type="entry name" value="TonB_C"/>
</dbReference>